<dbReference type="InterPro" id="IPR017208">
    <property type="entry name" value="UCP037442_abhydr"/>
</dbReference>
<dbReference type="GO" id="GO:0016787">
    <property type="term" value="F:hydrolase activity"/>
    <property type="evidence" value="ECO:0007669"/>
    <property type="project" value="UniProtKB-KW"/>
</dbReference>
<dbReference type="InterPro" id="IPR029058">
    <property type="entry name" value="AB_hydrolase_fold"/>
</dbReference>
<dbReference type="PIRSF" id="PIRSF037442">
    <property type="entry name" value="UCP037442_abhydr"/>
    <property type="match status" value="1"/>
</dbReference>
<dbReference type="RefSeq" id="WP_059137942.1">
    <property type="nucleotide sequence ID" value="NZ_LMAI01000016.1"/>
</dbReference>
<keyword evidence="2" id="KW-0378">Hydrolase</keyword>
<dbReference type="Gene3D" id="3.40.50.1820">
    <property type="entry name" value="alpha/beta hydrolase"/>
    <property type="match status" value="1"/>
</dbReference>
<gene>
    <name evidence="2" type="ORF">AR686_17725</name>
</gene>
<protein>
    <submittedName>
        <fullName evidence="2">Alpha/beta hydrolase</fullName>
    </submittedName>
</protein>
<sequence>MEKLLLQTDDEIEITAHIFLPDESSHKVLLINSATGVKQQVYFSFAQFFAEQGFTVLTYDYSGIGLSKPEKMKGFQSSMRIWGSRDYKALTQFIIKNFPDHQKFCLGHSVGALILGMNKDSEIFNEFLFVGTQNAFVGNLKWRTKIEAVLGFGIVQPLFTELFGYFPAHWFGLGESLPKNCAYDWRTLILNRKSTNKLLLKTDDYSKDLNRKVFVIQAEDDAWLTEKGVKSLLNDTYPNLNPTFRLIKTSESEKGEIGHVNFFRSYNRNLWNIILNEINP</sequence>
<name>A0A101CCY9_9FLAO</name>
<accession>A0A101CCY9</accession>
<organism evidence="2 3">
    <name type="scientific">Chryseobacterium aquaticum subsp. greenlandense</name>
    <dbReference type="NCBI Taxonomy" id="345663"/>
    <lineage>
        <taxon>Bacteria</taxon>
        <taxon>Pseudomonadati</taxon>
        <taxon>Bacteroidota</taxon>
        <taxon>Flavobacteriia</taxon>
        <taxon>Flavobacteriales</taxon>
        <taxon>Weeksellaceae</taxon>
        <taxon>Chryseobacterium group</taxon>
        <taxon>Chryseobacterium</taxon>
    </lineage>
</organism>
<comment type="caution">
    <text evidence="2">The sequence shown here is derived from an EMBL/GenBank/DDBJ whole genome shotgun (WGS) entry which is preliminary data.</text>
</comment>
<dbReference type="Proteomes" id="UP000054388">
    <property type="component" value="Unassembled WGS sequence"/>
</dbReference>
<evidence type="ECO:0000259" key="1">
    <source>
        <dbReference type="Pfam" id="PF12146"/>
    </source>
</evidence>
<evidence type="ECO:0000313" key="3">
    <source>
        <dbReference type="Proteomes" id="UP000054388"/>
    </source>
</evidence>
<proteinExistence type="predicted"/>
<dbReference type="SUPFAM" id="SSF53474">
    <property type="entry name" value="alpha/beta-Hydrolases"/>
    <property type="match status" value="1"/>
</dbReference>
<reference evidence="2 3" key="1">
    <citation type="submission" date="2015-10" db="EMBL/GenBank/DDBJ databases">
        <title>Genome sequence of Chryseobacterium greenlandense.</title>
        <authorList>
            <person name="Newman J."/>
            <person name="Fischer K."/>
            <person name="Miller J."/>
        </authorList>
    </citation>
    <scope>NUCLEOTIDE SEQUENCE [LARGE SCALE GENOMIC DNA]</scope>
    <source>
        <strain evidence="2 3">UMB34</strain>
    </source>
</reference>
<evidence type="ECO:0000313" key="2">
    <source>
        <dbReference type="EMBL" id="KUJ53977.1"/>
    </source>
</evidence>
<dbReference type="Pfam" id="PF12146">
    <property type="entry name" value="Hydrolase_4"/>
    <property type="match status" value="1"/>
</dbReference>
<dbReference type="EMBL" id="LMAI01000016">
    <property type="protein sequence ID" value="KUJ53977.1"/>
    <property type="molecule type" value="Genomic_DNA"/>
</dbReference>
<dbReference type="InterPro" id="IPR022742">
    <property type="entry name" value="Hydrolase_4"/>
</dbReference>
<feature type="domain" description="Serine aminopeptidase S33" evidence="1">
    <location>
        <begin position="27"/>
        <end position="114"/>
    </location>
</feature>
<dbReference type="AlphaFoldDB" id="A0A101CCY9"/>